<feature type="region of interest" description="Disordered" evidence="2">
    <location>
        <begin position="1"/>
        <end position="200"/>
    </location>
</feature>
<feature type="compositionally biased region" description="Polar residues" evidence="2">
    <location>
        <begin position="180"/>
        <end position="195"/>
    </location>
</feature>
<comment type="caution">
    <text evidence="3">The sequence shown here is derived from an EMBL/GenBank/DDBJ whole genome shotgun (WGS) entry which is preliminary data.</text>
</comment>
<keyword evidence="1" id="KW-0175">Coiled coil</keyword>
<name>A0A8H3X939_GIGMA</name>
<accession>A0A8H3X939</accession>
<feature type="compositionally biased region" description="Basic and acidic residues" evidence="2">
    <location>
        <begin position="122"/>
        <end position="137"/>
    </location>
</feature>
<dbReference type="EMBL" id="WTPW01001589">
    <property type="protein sequence ID" value="KAF0427524.1"/>
    <property type="molecule type" value="Genomic_DNA"/>
</dbReference>
<dbReference type="AlphaFoldDB" id="A0A8H3X939"/>
<feature type="compositionally biased region" description="Basic and acidic residues" evidence="2">
    <location>
        <begin position="169"/>
        <end position="179"/>
    </location>
</feature>
<dbReference type="OrthoDB" id="2449234at2759"/>
<evidence type="ECO:0000313" key="3">
    <source>
        <dbReference type="EMBL" id="KAF0427524.1"/>
    </source>
</evidence>
<evidence type="ECO:0000256" key="1">
    <source>
        <dbReference type="SAM" id="Coils"/>
    </source>
</evidence>
<sequence length="887" mass="100609">MTSSIDVVQYPGNGIHVEEIDVENKSTSSGLSEHPRDKSYASSSVSGSVTIVESLPEHRQMIEEEKDKSKRKKSKSRGLRHILKREEKDTVAEKIESKQRPNEEKKSESLARTLSGMFSHKSKSEKEKRKDVVDNKNRIIPRQTNGNSEIKTKNRRSLMFFSDNEDETTEHNKRDKRTINNDSPLSDNENGSNKLKNARKNRISLNIDKLLGLDDDHKHKNFNNNNNITDMFLPETNGSPIKTYKGRIDSSGSVGGRDSPVSILKRTITVPNQTESQTSHTTTFAPSVSVTNESTHKHSQETKIESVEPVEPVEQKDEIKVEPVEKKDQKDEINIEQKDIIIVEPSEQKKDEIKNEPGEQKDETIIEQKDEVKIEPAEQKDEVKIELAEQKDEVKIESVEQKNEINIEPIEQNEEFNLEPVEQNDEFKIELVEQNDEFKDDDLDYPSTPATSVNEDLSVNEQELKLVSQVSSDSLDIEVIREGSYYQVNKAEISNDIKDPIDVKITNEDGLNNSVQGATSITTTTQLNFHEHEHLSSTSPSESESSVASEFLISNINTDSKIQNSLNYDIEHNHNNLEEDDIKREQGYHIENKILKPPQIISPIPQIIEKQVNITQENPHIQKLEELQAVNESLNNVKVQLESKIQEQSQQIAKLSSLESVNESLTSIKNQLEFKIQEQSQQIAKLTSSESNKETLINVKDQLESKVQEQSQQIAKLNSLESVMVRQFELAERMEETMRRLEAKVNYQKEELDGLLAGRMEDTIRRLEYKLNEQSKEVEGLKSVVGQFQKTHSRVLIAAEPTFEAQLAQLSVTSSLEERAITQTSSPSTVTEQQPQQTYSKDTLVNTLVVKPLVNTITISASIATSVLYAVYVRPVVGLVKVVRHGL</sequence>
<evidence type="ECO:0000313" key="4">
    <source>
        <dbReference type="Proteomes" id="UP000439903"/>
    </source>
</evidence>
<organism evidence="3 4">
    <name type="scientific">Gigaspora margarita</name>
    <dbReference type="NCBI Taxonomy" id="4874"/>
    <lineage>
        <taxon>Eukaryota</taxon>
        <taxon>Fungi</taxon>
        <taxon>Fungi incertae sedis</taxon>
        <taxon>Mucoromycota</taxon>
        <taxon>Glomeromycotina</taxon>
        <taxon>Glomeromycetes</taxon>
        <taxon>Diversisporales</taxon>
        <taxon>Gigasporaceae</taxon>
        <taxon>Gigaspora</taxon>
    </lineage>
</organism>
<evidence type="ECO:0000256" key="2">
    <source>
        <dbReference type="SAM" id="MobiDB-lite"/>
    </source>
</evidence>
<feature type="region of interest" description="Disordered" evidence="2">
    <location>
        <begin position="289"/>
        <end position="317"/>
    </location>
</feature>
<feature type="coiled-coil region" evidence="1">
    <location>
        <begin position="624"/>
        <end position="784"/>
    </location>
</feature>
<feature type="compositionally biased region" description="Basic residues" evidence="2">
    <location>
        <begin position="69"/>
        <end position="83"/>
    </location>
</feature>
<proteinExistence type="predicted"/>
<gene>
    <name evidence="3" type="ORF">F8M41_006020</name>
</gene>
<feature type="compositionally biased region" description="Basic and acidic residues" evidence="2">
    <location>
        <begin position="294"/>
        <end position="306"/>
    </location>
</feature>
<protein>
    <submittedName>
        <fullName evidence="3">Uncharacterized protein</fullName>
    </submittedName>
</protein>
<dbReference type="Proteomes" id="UP000439903">
    <property type="component" value="Unassembled WGS sequence"/>
</dbReference>
<feature type="compositionally biased region" description="Basic and acidic residues" evidence="2">
    <location>
        <begin position="84"/>
        <end position="109"/>
    </location>
</feature>
<reference evidence="3 4" key="1">
    <citation type="journal article" date="2019" name="Environ. Microbiol.">
        <title>At the nexus of three kingdoms: the genome of the mycorrhizal fungus Gigaspora margarita provides insights into plant, endobacterial and fungal interactions.</title>
        <authorList>
            <person name="Venice F."/>
            <person name="Ghignone S."/>
            <person name="Salvioli di Fossalunga A."/>
            <person name="Amselem J."/>
            <person name="Novero M."/>
            <person name="Xianan X."/>
            <person name="Sedzielewska Toro K."/>
            <person name="Morin E."/>
            <person name="Lipzen A."/>
            <person name="Grigoriev I.V."/>
            <person name="Henrissat B."/>
            <person name="Martin F.M."/>
            <person name="Bonfante P."/>
        </authorList>
    </citation>
    <scope>NUCLEOTIDE SEQUENCE [LARGE SCALE GENOMIC DNA]</scope>
    <source>
        <strain evidence="3 4">BEG34</strain>
    </source>
</reference>
<keyword evidence="4" id="KW-1185">Reference proteome</keyword>
<feature type="compositionally biased region" description="Basic and acidic residues" evidence="2">
    <location>
        <begin position="55"/>
        <end position="68"/>
    </location>
</feature>
<feature type="compositionally biased region" description="Low complexity" evidence="2">
    <location>
        <begin position="40"/>
        <end position="54"/>
    </location>
</feature>